<evidence type="ECO:0000313" key="3">
    <source>
        <dbReference type="Proteomes" id="UP000604001"/>
    </source>
</evidence>
<dbReference type="RefSeq" id="WP_186344953.1">
    <property type="nucleotide sequence ID" value="NZ_BMMR01000002.1"/>
</dbReference>
<evidence type="ECO:0000313" key="2">
    <source>
        <dbReference type="EMBL" id="MBC2959713.1"/>
    </source>
</evidence>
<sequence length="101" mass="10316">MTAWLMIGALAVTTALIKAFGPVLVGGRVLPPTAMKVIALLPPVLLAALVVTSTLSEGQRLHVDASAAGVAVAAVMIWRRLPLLVVVLTAIAVTAALRALT</sequence>
<keyword evidence="1" id="KW-1133">Transmembrane helix</keyword>
<feature type="transmembrane region" description="Helical" evidence="1">
    <location>
        <begin position="6"/>
        <end position="25"/>
    </location>
</feature>
<protein>
    <submittedName>
        <fullName evidence="2">AzlD domain-containing protein</fullName>
    </submittedName>
</protein>
<feature type="transmembrane region" description="Helical" evidence="1">
    <location>
        <begin position="37"/>
        <end position="55"/>
    </location>
</feature>
<keyword evidence="1" id="KW-0812">Transmembrane</keyword>
<proteinExistence type="predicted"/>
<gene>
    <name evidence="2" type="ORF">H7344_05320</name>
</gene>
<dbReference type="InterPro" id="IPR008407">
    <property type="entry name" value="Brnchd-chn_aa_trnsp_AzlD"/>
</dbReference>
<accession>A0ABR6U5Q7</accession>
<organism evidence="2 3">
    <name type="scientific">Nocardioides deserti</name>
    <dbReference type="NCBI Taxonomy" id="1588644"/>
    <lineage>
        <taxon>Bacteria</taxon>
        <taxon>Bacillati</taxon>
        <taxon>Actinomycetota</taxon>
        <taxon>Actinomycetes</taxon>
        <taxon>Propionibacteriales</taxon>
        <taxon>Nocardioidaceae</taxon>
        <taxon>Nocardioides</taxon>
    </lineage>
</organism>
<comment type="caution">
    <text evidence="2">The sequence shown here is derived from an EMBL/GenBank/DDBJ whole genome shotgun (WGS) entry which is preliminary data.</text>
</comment>
<feature type="transmembrane region" description="Helical" evidence="1">
    <location>
        <begin position="83"/>
        <end position="100"/>
    </location>
</feature>
<keyword evidence="3" id="KW-1185">Reference proteome</keyword>
<keyword evidence="1" id="KW-0472">Membrane</keyword>
<dbReference type="Proteomes" id="UP000604001">
    <property type="component" value="Unassembled WGS sequence"/>
</dbReference>
<evidence type="ECO:0000256" key="1">
    <source>
        <dbReference type="SAM" id="Phobius"/>
    </source>
</evidence>
<dbReference type="Pfam" id="PF05437">
    <property type="entry name" value="AzlD"/>
    <property type="match status" value="1"/>
</dbReference>
<name>A0ABR6U5Q7_9ACTN</name>
<dbReference type="EMBL" id="JACMYC010000002">
    <property type="protein sequence ID" value="MBC2959713.1"/>
    <property type="molecule type" value="Genomic_DNA"/>
</dbReference>
<reference evidence="2 3" key="1">
    <citation type="submission" date="2020-08" db="EMBL/GenBank/DDBJ databases">
        <title>novel species in genus Nocardioides.</title>
        <authorList>
            <person name="Zhang G."/>
        </authorList>
    </citation>
    <scope>NUCLEOTIDE SEQUENCE [LARGE SCALE GENOMIC DNA]</scope>
    <source>
        <strain evidence="2 3">SC8A-24</strain>
    </source>
</reference>